<protein>
    <submittedName>
        <fullName evidence="2">Uncharacterized protein</fullName>
    </submittedName>
</protein>
<organism evidence="2">
    <name type="scientific">Anguilla anguilla</name>
    <name type="common">European freshwater eel</name>
    <name type="synonym">Muraena anguilla</name>
    <dbReference type="NCBI Taxonomy" id="7936"/>
    <lineage>
        <taxon>Eukaryota</taxon>
        <taxon>Metazoa</taxon>
        <taxon>Chordata</taxon>
        <taxon>Craniata</taxon>
        <taxon>Vertebrata</taxon>
        <taxon>Euteleostomi</taxon>
        <taxon>Actinopterygii</taxon>
        <taxon>Neopterygii</taxon>
        <taxon>Teleostei</taxon>
        <taxon>Anguilliformes</taxon>
        <taxon>Anguillidae</taxon>
        <taxon>Anguilla</taxon>
    </lineage>
</organism>
<evidence type="ECO:0000256" key="1">
    <source>
        <dbReference type="SAM" id="MobiDB-lite"/>
    </source>
</evidence>
<feature type="region of interest" description="Disordered" evidence="1">
    <location>
        <begin position="33"/>
        <end position="65"/>
    </location>
</feature>
<reference evidence="2" key="1">
    <citation type="submission" date="2014-11" db="EMBL/GenBank/DDBJ databases">
        <authorList>
            <person name="Amaro Gonzalez C."/>
        </authorList>
    </citation>
    <scope>NUCLEOTIDE SEQUENCE</scope>
</reference>
<proteinExistence type="predicted"/>
<reference evidence="2" key="2">
    <citation type="journal article" date="2015" name="Fish Shellfish Immunol.">
        <title>Early steps in the European eel (Anguilla anguilla)-Vibrio vulnificus interaction in the gills: Role of the RtxA13 toxin.</title>
        <authorList>
            <person name="Callol A."/>
            <person name="Pajuelo D."/>
            <person name="Ebbesson L."/>
            <person name="Teles M."/>
            <person name="MacKenzie S."/>
            <person name="Amaro C."/>
        </authorList>
    </citation>
    <scope>NUCLEOTIDE SEQUENCE</scope>
</reference>
<sequence length="65" mass="7298">MAATVKSYTIFTFVRSGTCNEAPYREKTYKHTVATNKQVNKKTHPLKKSNSLPRNDGSVALRPSQ</sequence>
<accession>A0A0E9WVQ3</accession>
<evidence type="ECO:0000313" key="2">
    <source>
        <dbReference type="EMBL" id="JAH94457.1"/>
    </source>
</evidence>
<name>A0A0E9WVQ3_ANGAN</name>
<dbReference type="AlphaFoldDB" id="A0A0E9WVQ3"/>
<dbReference type="EMBL" id="GBXM01014120">
    <property type="protein sequence ID" value="JAH94457.1"/>
    <property type="molecule type" value="Transcribed_RNA"/>
</dbReference>